<evidence type="ECO:0000256" key="4">
    <source>
        <dbReference type="ARBA" id="ARBA00023136"/>
    </source>
</evidence>
<dbReference type="InterPro" id="IPR050475">
    <property type="entry name" value="Prenyltransferase_related"/>
</dbReference>
<dbReference type="Pfam" id="PF01040">
    <property type="entry name" value="UbiA"/>
    <property type="match status" value="1"/>
</dbReference>
<dbReference type="GO" id="GO:0016020">
    <property type="term" value="C:membrane"/>
    <property type="evidence" value="ECO:0007669"/>
    <property type="project" value="UniProtKB-SubCell"/>
</dbReference>
<keyword evidence="7" id="KW-0732">Signal</keyword>
<protein>
    <submittedName>
        <fullName evidence="8">UbiA prenyltransferase family protein</fullName>
    </submittedName>
</protein>
<dbReference type="EMBL" id="JAGRRH010000007">
    <property type="protein sequence ID" value="KAG7366132.1"/>
    <property type="molecule type" value="Genomic_DNA"/>
</dbReference>
<keyword evidence="2 6" id="KW-0812">Transmembrane</keyword>
<evidence type="ECO:0000256" key="3">
    <source>
        <dbReference type="ARBA" id="ARBA00022989"/>
    </source>
</evidence>
<reference evidence="8" key="2">
    <citation type="submission" date="2021-04" db="EMBL/GenBank/DDBJ databases">
        <authorList>
            <person name="Podell S."/>
        </authorList>
    </citation>
    <scope>NUCLEOTIDE SEQUENCE</scope>
    <source>
        <strain evidence="8">Hildebrandi</strain>
    </source>
</reference>
<keyword evidence="9" id="KW-1185">Reference proteome</keyword>
<dbReference type="PANTHER" id="PTHR42723">
    <property type="entry name" value="CHLOROPHYLL SYNTHASE"/>
    <property type="match status" value="1"/>
</dbReference>
<evidence type="ECO:0000313" key="8">
    <source>
        <dbReference type="EMBL" id="KAG7366132.1"/>
    </source>
</evidence>
<proteinExistence type="predicted"/>
<reference evidence="8" key="1">
    <citation type="journal article" date="2021" name="Sci. Rep.">
        <title>Diploid genomic architecture of Nitzschia inconspicua, an elite biomass production diatom.</title>
        <authorList>
            <person name="Oliver A."/>
            <person name="Podell S."/>
            <person name="Pinowska A."/>
            <person name="Traller J.C."/>
            <person name="Smith S.R."/>
            <person name="McClure R."/>
            <person name="Beliaev A."/>
            <person name="Bohutskyi P."/>
            <person name="Hill E.A."/>
            <person name="Rabines A."/>
            <person name="Zheng H."/>
            <person name="Allen L.Z."/>
            <person name="Kuo A."/>
            <person name="Grigoriev I.V."/>
            <person name="Allen A.E."/>
            <person name="Hazlebeck D."/>
            <person name="Allen E.E."/>
        </authorList>
    </citation>
    <scope>NUCLEOTIDE SEQUENCE</scope>
    <source>
        <strain evidence="8">Hildebrandi</strain>
    </source>
</reference>
<evidence type="ECO:0000256" key="7">
    <source>
        <dbReference type="SAM" id="SignalP"/>
    </source>
</evidence>
<feature type="compositionally biased region" description="Polar residues" evidence="5">
    <location>
        <begin position="53"/>
        <end position="67"/>
    </location>
</feature>
<evidence type="ECO:0000256" key="5">
    <source>
        <dbReference type="SAM" id="MobiDB-lite"/>
    </source>
</evidence>
<feature type="chain" id="PRO_5039923972" evidence="7">
    <location>
        <begin position="19"/>
        <end position="433"/>
    </location>
</feature>
<sequence>MLLRVVFIVSILSGSVEAFTARLRRPWEKPRSFLRQNNRQPLPVLFYTDPDRTQSSNGDTQDVPQQGRNEKQIDDLALSLRRTLHYTNYNMTKLSAGGIPAVAVPKAAPVEVVQIARDESEDHIMDYTKELFSMTRPKNLPGVVLFHMMGSCLAYRQFEAATAGPATISFLQLLATQSMLITLVALLLVSSTSMLVNDYYDYKLGNDSLKPDKAVQKVPLAVVKKALSYLYAISLFCATMVPGVPGRVAVISGLILTYLYTKHVKPKTWAKNALCASLIALSPFTSGVAAMSVLSPVSTNLLFEHINWPLVRLVSLLFVGIMGREIVMDIADTEDDSAHSVRTVSVVYGRTYASHIAWISSLMVLALAVSGPVLDSIDAFVVIRRATFAGVGSLLQMRRYWTVAQTEGRDARAIEVAVDEGLLSMVLLLASFI</sequence>
<evidence type="ECO:0000256" key="6">
    <source>
        <dbReference type="SAM" id="Phobius"/>
    </source>
</evidence>
<dbReference type="AlphaFoldDB" id="A0A9K3PZT5"/>
<dbReference type="OrthoDB" id="47710at2759"/>
<accession>A0A9K3PZT5</accession>
<dbReference type="Proteomes" id="UP000693970">
    <property type="component" value="Unassembled WGS sequence"/>
</dbReference>
<feature type="region of interest" description="Disordered" evidence="5">
    <location>
        <begin position="44"/>
        <end position="70"/>
    </location>
</feature>
<dbReference type="InterPro" id="IPR000537">
    <property type="entry name" value="UbiA_prenyltransferase"/>
</dbReference>
<name>A0A9K3PZT5_9STRA</name>
<feature type="signal peptide" evidence="7">
    <location>
        <begin position="1"/>
        <end position="18"/>
    </location>
</feature>
<dbReference type="PANTHER" id="PTHR42723:SF1">
    <property type="entry name" value="CHLOROPHYLL SYNTHASE, CHLOROPLASTIC"/>
    <property type="match status" value="1"/>
</dbReference>
<gene>
    <name evidence="8" type="ORF">IV203_028802</name>
</gene>
<feature type="transmembrane region" description="Helical" evidence="6">
    <location>
        <begin position="273"/>
        <end position="294"/>
    </location>
</feature>
<evidence type="ECO:0000256" key="2">
    <source>
        <dbReference type="ARBA" id="ARBA00022692"/>
    </source>
</evidence>
<evidence type="ECO:0000256" key="1">
    <source>
        <dbReference type="ARBA" id="ARBA00004141"/>
    </source>
</evidence>
<dbReference type="GO" id="GO:0016765">
    <property type="term" value="F:transferase activity, transferring alkyl or aryl (other than methyl) groups"/>
    <property type="evidence" value="ECO:0007669"/>
    <property type="project" value="InterPro"/>
</dbReference>
<feature type="transmembrane region" description="Helical" evidence="6">
    <location>
        <begin position="170"/>
        <end position="189"/>
    </location>
</feature>
<keyword evidence="4 6" id="KW-0472">Membrane</keyword>
<evidence type="ECO:0000313" key="9">
    <source>
        <dbReference type="Proteomes" id="UP000693970"/>
    </source>
</evidence>
<organism evidence="8 9">
    <name type="scientific">Nitzschia inconspicua</name>
    <dbReference type="NCBI Taxonomy" id="303405"/>
    <lineage>
        <taxon>Eukaryota</taxon>
        <taxon>Sar</taxon>
        <taxon>Stramenopiles</taxon>
        <taxon>Ochrophyta</taxon>
        <taxon>Bacillariophyta</taxon>
        <taxon>Bacillariophyceae</taxon>
        <taxon>Bacillariophycidae</taxon>
        <taxon>Bacillariales</taxon>
        <taxon>Bacillariaceae</taxon>
        <taxon>Nitzschia</taxon>
    </lineage>
</organism>
<comment type="subcellular location">
    <subcellularLocation>
        <location evidence="1">Membrane</location>
        <topology evidence="1">Multi-pass membrane protein</topology>
    </subcellularLocation>
</comment>
<keyword evidence="3 6" id="KW-1133">Transmembrane helix</keyword>
<feature type="transmembrane region" description="Helical" evidence="6">
    <location>
        <begin position="229"/>
        <end position="261"/>
    </location>
</feature>
<comment type="caution">
    <text evidence="8">The sequence shown here is derived from an EMBL/GenBank/DDBJ whole genome shotgun (WGS) entry which is preliminary data.</text>
</comment>